<evidence type="ECO:0000256" key="1">
    <source>
        <dbReference type="ARBA" id="ARBA00004651"/>
    </source>
</evidence>
<reference evidence="9" key="1">
    <citation type="submission" date="2024-02" db="EMBL/GenBank/DDBJ databases">
        <authorList>
            <consortium name="ELIXIR-Norway"/>
            <consortium name="Elixir Norway"/>
        </authorList>
    </citation>
    <scope>NUCLEOTIDE SEQUENCE</scope>
</reference>
<feature type="transmembrane region" description="Helical" evidence="7">
    <location>
        <begin position="250"/>
        <end position="269"/>
    </location>
</feature>
<dbReference type="Proteomes" id="UP001497512">
    <property type="component" value="Chromosome 11"/>
</dbReference>
<feature type="compositionally biased region" description="Basic and acidic residues" evidence="6">
    <location>
        <begin position="1"/>
        <end position="14"/>
    </location>
</feature>
<dbReference type="Pfam" id="PF09335">
    <property type="entry name" value="VTT_dom"/>
    <property type="match status" value="1"/>
</dbReference>
<evidence type="ECO:0000256" key="5">
    <source>
        <dbReference type="ARBA" id="ARBA00023136"/>
    </source>
</evidence>
<dbReference type="EMBL" id="OZ019903">
    <property type="protein sequence ID" value="CAK9196593.1"/>
    <property type="molecule type" value="Genomic_DNA"/>
</dbReference>
<feature type="compositionally biased region" description="Polar residues" evidence="6">
    <location>
        <begin position="286"/>
        <end position="300"/>
    </location>
</feature>
<comment type="subcellular location">
    <subcellularLocation>
        <location evidence="1">Cell membrane</location>
        <topology evidence="1">Multi-pass membrane protein</topology>
    </subcellularLocation>
</comment>
<sequence>MSALAKPREEERVQRKVGALANSSKYHAPPAGKRSSGQNRKQGVGGRRPRRIATTLWRIFIGVVLLLSLVVVYLQMPHFYHFVEKSLRQFLLWVQKDVGPWGPLILALAYIPCTVLAIPASILTLGGGYLFGLTVGFASDSIGSTLGATAAFLVGRTVGRSYVTSKLKDYPQFRAIAIAVRKSGFKIVLLLRLVPLLPFNVMNYLLSVTPISTTNYIFASWIGMMPVTLTFVYVGTTIKDIADISHSGRHFTRARLVSFVVGILVTRIAKDALRRAMDEDEAKSDTAVNSSTEPPATTDTSLELHQPLIVRIESSADGLDVAVNATNGQLPAGHEKV</sequence>
<dbReference type="PANTHER" id="PTHR12677">
    <property type="entry name" value="GOLGI APPARATUS MEMBRANE PROTEIN TVP38-RELATED"/>
    <property type="match status" value="1"/>
</dbReference>
<evidence type="ECO:0000256" key="3">
    <source>
        <dbReference type="ARBA" id="ARBA00022692"/>
    </source>
</evidence>
<keyword evidence="5 7" id="KW-0472">Membrane</keyword>
<feature type="domain" description="VTT" evidence="8">
    <location>
        <begin position="118"/>
        <end position="236"/>
    </location>
</feature>
<accession>A0ABP0TH79</accession>
<organism evidence="9 10">
    <name type="scientific">Sphagnum troendelagicum</name>
    <dbReference type="NCBI Taxonomy" id="128251"/>
    <lineage>
        <taxon>Eukaryota</taxon>
        <taxon>Viridiplantae</taxon>
        <taxon>Streptophyta</taxon>
        <taxon>Embryophyta</taxon>
        <taxon>Bryophyta</taxon>
        <taxon>Sphagnophytina</taxon>
        <taxon>Sphagnopsida</taxon>
        <taxon>Sphagnales</taxon>
        <taxon>Sphagnaceae</taxon>
        <taxon>Sphagnum</taxon>
    </lineage>
</organism>
<feature type="transmembrane region" description="Helical" evidence="7">
    <location>
        <begin position="56"/>
        <end position="76"/>
    </location>
</feature>
<evidence type="ECO:0000259" key="8">
    <source>
        <dbReference type="Pfam" id="PF09335"/>
    </source>
</evidence>
<feature type="region of interest" description="Disordered" evidence="6">
    <location>
        <begin position="280"/>
        <end position="300"/>
    </location>
</feature>
<proteinExistence type="predicted"/>
<feature type="transmembrane region" description="Helical" evidence="7">
    <location>
        <begin position="101"/>
        <end position="123"/>
    </location>
</feature>
<evidence type="ECO:0000256" key="4">
    <source>
        <dbReference type="ARBA" id="ARBA00022989"/>
    </source>
</evidence>
<protein>
    <recommendedName>
        <fullName evidence="8">VTT domain-containing protein</fullName>
    </recommendedName>
</protein>
<keyword evidence="3 7" id="KW-0812">Transmembrane</keyword>
<feature type="transmembrane region" description="Helical" evidence="7">
    <location>
        <begin position="130"/>
        <end position="154"/>
    </location>
</feature>
<name>A0ABP0TH79_9BRYO</name>
<feature type="region of interest" description="Disordered" evidence="6">
    <location>
        <begin position="1"/>
        <end position="47"/>
    </location>
</feature>
<feature type="transmembrane region" description="Helical" evidence="7">
    <location>
        <begin position="187"/>
        <end position="206"/>
    </location>
</feature>
<evidence type="ECO:0000256" key="2">
    <source>
        <dbReference type="ARBA" id="ARBA00022475"/>
    </source>
</evidence>
<keyword evidence="4 7" id="KW-1133">Transmembrane helix</keyword>
<evidence type="ECO:0000256" key="7">
    <source>
        <dbReference type="SAM" id="Phobius"/>
    </source>
</evidence>
<evidence type="ECO:0000256" key="6">
    <source>
        <dbReference type="SAM" id="MobiDB-lite"/>
    </source>
</evidence>
<keyword evidence="2" id="KW-1003">Cell membrane</keyword>
<gene>
    <name evidence="9" type="ORF">CSSPTR1EN2_LOCUS3551</name>
</gene>
<dbReference type="PANTHER" id="PTHR12677:SF24">
    <property type="entry name" value="OS07G0655900 PROTEIN"/>
    <property type="match status" value="1"/>
</dbReference>
<evidence type="ECO:0000313" key="10">
    <source>
        <dbReference type="Proteomes" id="UP001497512"/>
    </source>
</evidence>
<dbReference type="InterPro" id="IPR015414">
    <property type="entry name" value="TMEM64"/>
</dbReference>
<feature type="transmembrane region" description="Helical" evidence="7">
    <location>
        <begin position="218"/>
        <end position="238"/>
    </location>
</feature>
<dbReference type="InterPro" id="IPR032816">
    <property type="entry name" value="VTT_dom"/>
</dbReference>
<keyword evidence="10" id="KW-1185">Reference proteome</keyword>
<evidence type="ECO:0000313" key="9">
    <source>
        <dbReference type="EMBL" id="CAK9196593.1"/>
    </source>
</evidence>